<dbReference type="Proteomes" id="UP000010959">
    <property type="component" value="Unassembled WGS sequence"/>
</dbReference>
<organism evidence="1 2">
    <name type="scientific">Rhodopirellula baltica SWK14</name>
    <dbReference type="NCBI Taxonomy" id="993516"/>
    <lineage>
        <taxon>Bacteria</taxon>
        <taxon>Pseudomonadati</taxon>
        <taxon>Planctomycetota</taxon>
        <taxon>Planctomycetia</taxon>
        <taxon>Pirellulales</taxon>
        <taxon>Pirellulaceae</taxon>
        <taxon>Rhodopirellula</taxon>
    </lineage>
</organism>
<dbReference type="AlphaFoldDB" id="L7CF70"/>
<evidence type="ECO:0000313" key="2">
    <source>
        <dbReference type="Proteomes" id="UP000010959"/>
    </source>
</evidence>
<sequence>MRITRSAREIFHCQNARLADSGASDGSPLFVAEMSQFLGSTLDKSWQTHER</sequence>
<accession>L7CF70</accession>
<dbReference type="PATRIC" id="fig|993516.3.peg.3375"/>
<protein>
    <submittedName>
        <fullName evidence="1">Uncharacterized protein</fullName>
    </submittedName>
</protein>
<dbReference type="EMBL" id="AMWG01000082">
    <property type="protein sequence ID" value="ELP32899.1"/>
    <property type="molecule type" value="Genomic_DNA"/>
</dbReference>
<proteinExistence type="predicted"/>
<evidence type="ECO:0000313" key="1">
    <source>
        <dbReference type="EMBL" id="ELP32899.1"/>
    </source>
</evidence>
<reference evidence="1 2" key="1">
    <citation type="journal article" date="2013" name="Mar. Genomics">
        <title>Expression of sulfatases in Rhodopirellula baltica and the diversity of sulfatases in the genus Rhodopirellula.</title>
        <authorList>
            <person name="Wegner C.E."/>
            <person name="Richter-Heitmann T."/>
            <person name="Klindworth A."/>
            <person name="Klockow C."/>
            <person name="Richter M."/>
            <person name="Achstetter T."/>
            <person name="Glockner F.O."/>
            <person name="Harder J."/>
        </authorList>
    </citation>
    <scope>NUCLEOTIDE SEQUENCE [LARGE SCALE GENOMIC DNA]</scope>
    <source>
        <strain evidence="1 2">SWK14</strain>
    </source>
</reference>
<name>L7CF70_RHOBT</name>
<gene>
    <name evidence="1" type="ORF">RBSWK_03167</name>
</gene>
<comment type="caution">
    <text evidence="1">The sequence shown here is derived from an EMBL/GenBank/DDBJ whole genome shotgun (WGS) entry which is preliminary data.</text>
</comment>